<dbReference type="OrthoDB" id="10447635at2759"/>
<feature type="non-terminal residue" evidence="1">
    <location>
        <position position="1"/>
    </location>
</feature>
<dbReference type="RefSeq" id="XP_022480621.1">
    <property type="nucleotide sequence ID" value="XM_022612860.1"/>
</dbReference>
<sequence length="111" mass="12315">TYRRWRSGPEIGLAVLSLVRAPQSLRAPPSANRSLLLETTRHDVFTLFPPSDGVTVSDGFDGGLNPTARSCRTECYDGQKFELKQLLILPSVDFQQTALSRTCPSSKHREP</sequence>
<evidence type="ECO:0000313" key="2">
    <source>
        <dbReference type="Proteomes" id="UP000176998"/>
    </source>
</evidence>
<dbReference type="Proteomes" id="UP000176998">
    <property type="component" value="Unassembled WGS sequence"/>
</dbReference>
<protein>
    <submittedName>
        <fullName evidence="1">Uncharacterized protein</fullName>
    </submittedName>
</protein>
<comment type="caution">
    <text evidence="1">The sequence shown here is derived from an EMBL/GenBank/DDBJ whole genome shotgun (WGS) entry which is preliminary data.</text>
</comment>
<organism evidence="1 2">
    <name type="scientific">Colletotrichum orchidophilum</name>
    <dbReference type="NCBI Taxonomy" id="1209926"/>
    <lineage>
        <taxon>Eukaryota</taxon>
        <taxon>Fungi</taxon>
        <taxon>Dikarya</taxon>
        <taxon>Ascomycota</taxon>
        <taxon>Pezizomycotina</taxon>
        <taxon>Sordariomycetes</taxon>
        <taxon>Hypocreomycetidae</taxon>
        <taxon>Glomerellales</taxon>
        <taxon>Glomerellaceae</taxon>
        <taxon>Colletotrichum</taxon>
    </lineage>
</organism>
<dbReference type="GeneID" id="34554370"/>
<evidence type="ECO:0000313" key="1">
    <source>
        <dbReference type="EMBL" id="OHF03485.1"/>
    </source>
</evidence>
<accession>A0A1G4BQ80</accession>
<proteinExistence type="predicted"/>
<dbReference type="AlphaFoldDB" id="A0A1G4BQ80"/>
<keyword evidence="2" id="KW-1185">Reference proteome</keyword>
<reference evidence="1 2" key="1">
    <citation type="submission" date="2016-09" db="EMBL/GenBank/DDBJ databases">
        <authorList>
            <person name="Capua I."/>
            <person name="De Benedictis P."/>
            <person name="Joannis T."/>
            <person name="Lombin L.H."/>
            <person name="Cattoli G."/>
        </authorList>
    </citation>
    <scope>NUCLEOTIDE SEQUENCE [LARGE SCALE GENOMIC DNA]</scope>
    <source>
        <strain evidence="1 2">IMI 309357</strain>
    </source>
</reference>
<gene>
    <name evidence="1" type="ORF">CORC01_01204</name>
</gene>
<name>A0A1G4BQ80_9PEZI</name>
<dbReference type="EMBL" id="MJBS01000006">
    <property type="protein sequence ID" value="OHF03485.1"/>
    <property type="molecule type" value="Genomic_DNA"/>
</dbReference>